<dbReference type="Proteomes" id="UP001237642">
    <property type="component" value="Unassembled WGS sequence"/>
</dbReference>
<name>A0AAD8M588_9APIA</name>
<evidence type="ECO:0000313" key="1">
    <source>
        <dbReference type="EMBL" id="KAK1359912.1"/>
    </source>
</evidence>
<comment type="caution">
    <text evidence="1">The sequence shown here is derived from an EMBL/GenBank/DDBJ whole genome shotgun (WGS) entry which is preliminary data.</text>
</comment>
<organism evidence="1 2">
    <name type="scientific">Heracleum sosnowskyi</name>
    <dbReference type="NCBI Taxonomy" id="360622"/>
    <lineage>
        <taxon>Eukaryota</taxon>
        <taxon>Viridiplantae</taxon>
        <taxon>Streptophyta</taxon>
        <taxon>Embryophyta</taxon>
        <taxon>Tracheophyta</taxon>
        <taxon>Spermatophyta</taxon>
        <taxon>Magnoliopsida</taxon>
        <taxon>eudicotyledons</taxon>
        <taxon>Gunneridae</taxon>
        <taxon>Pentapetalae</taxon>
        <taxon>asterids</taxon>
        <taxon>campanulids</taxon>
        <taxon>Apiales</taxon>
        <taxon>Apiaceae</taxon>
        <taxon>Apioideae</taxon>
        <taxon>apioid superclade</taxon>
        <taxon>Tordylieae</taxon>
        <taxon>Tordyliinae</taxon>
        <taxon>Heracleum</taxon>
    </lineage>
</organism>
<dbReference type="EMBL" id="JAUIZM010000010">
    <property type="protein sequence ID" value="KAK1359912.1"/>
    <property type="molecule type" value="Genomic_DNA"/>
</dbReference>
<evidence type="ECO:0000313" key="2">
    <source>
        <dbReference type="Proteomes" id="UP001237642"/>
    </source>
</evidence>
<protein>
    <submittedName>
        <fullName evidence="1">Uncharacterized protein</fullName>
    </submittedName>
</protein>
<reference evidence="1" key="1">
    <citation type="submission" date="2023-02" db="EMBL/GenBank/DDBJ databases">
        <title>Genome of toxic invasive species Heracleum sosnowskyi carries increased number of genes despite the absence of recent whole-genome duplications.</title>
        <authorList>
            <person name="Schelkunov M."/>
            <person name="Shtratnikova V."/>
            <person name="Makarenko M."/>
            <person name="Klepikova A."/>
            <person name="Omelchenko D."/>
            <person name="Novikova G."/>
            <person name="Obukhova E."/>
            <person name="Bogdanov V."/>
            <person name="Penin A."/>
            <person name="Logacheva M."/>
        </authorList>
    </citation>
    <scope>NUCLEOTIDE SEQUENCE</scope>
    <source>
        <strain evidence="1">Hsosn_3</strain>
        <tissue evidence="1">Leaf</tissue>
    </source>
</reference>
<gene>
    <name evidence="1" type="ORF">POM88_044386</name>
</gene>
<keyword evidence="2" id="KW-1185">Reference proteome</keyword>
<accession>A0AAD8M588</accession>
<proteinExistence type="predicted"/>
<dbReference type="AlphaFoldDB" id="A0AAD8M588"/>
<sequence>MYSEKPTFCNVTSLKLIIQLIYFKEGFVSWKESIPIRRGMAKRFPVPVPDPYTYQTPRQSTFCQPVYDQRSYYYLHDERATAAYKTVTSSYGSYLDSGLPPSHIHIHNQSSKCSLVGF</sequence>
<reference evidence="1" key="2">
    <citation type="submission" date="2023-05" db="EMBL/GenBank/DDBJ databases">
        <authorList>
            <person name="Schelkunov M.I."/>
        </authorList>
    </citation>
    <scope>NUCLEOTIDE SEQUENCE</scope>
    <source>
        <strain evidence="1">Hsosn_3</strain>
        <tissue evidence="1">Leaf</tissue>
    </source>
</reference>